<evidence type="ECO:0000313" key="1">
    <source>
        <dbReference type="EMBL" id="KAL1281933.1"/>
    </source>
</evidence>
<evidence type="ECO:0000313" key="2">
    <source>
        <dbReference type="Proteomes" id="UP001558613"/>
    </source>
</evidence>
<gene>
    <name evidence="1" type="ORF">QQF64_000736</name>
</gene>
<organism evidence="1 2">
    <name type="scientific">Cirrhinus molitorella</name>
    <name type="common">mud carp</name>
    <dbReference type="NCBI Taxonomy" id="172907"/>
    <lineage>
        <taxon>Eukaryota</taxon>
        <taxon>Metazoa</taxon>
        <taxon>Chordata</taxon>
        <taxon>Craniata</taxon>
        <taxon>Vertebrata</taxon>
        <taxon>Euteleostomi</taxon>
        <taxon>Actinopterygii</taxon>
        <taxon>Neopterygii</taxon>
        <taxon>Teleostei</taxon>
        <taxon>Ostariophysi</taxon>
        <taxon>Cypriniformes</taxon>
        <taxon>Cyprinidae</taxon>
        <taxon>Labeoninae</taxon>
        <taxon>Labeonini</taxon>
        <taxon>Cirrhinus</taxon>
    </lineage>
</organism>
<protein>
    <submittedName>
        <fullName evidence="1">Uncharacterized protein</fullName>
    </submittedName>
</protein>
<comment type="caution">
    <text evidence="1">The sequence shown here is derived from an EMBL/GenBank/DDBJ whole genome shotgun (WGS) entry which is preliminary data.</text>
</comment>
<keyword evidence="2" id="KW-1185">Reference proteome</keyword>
<name>A0ABR3NZ09_9TELE</name>
<dbReference type="Proteomes" id="UP001558613">
    <property type="component" value="Unassembled WGS sequence"/>
</dbReference>
<accession>A0ABR3NZ09</accession>
<reference evidence="1 2" key="1">
    <citation type="submission" date="2023-09" db="EMBL/GenBank/DDBJ databases">
        <authorList>
            <person name="Wang M."/>
        </authorList>
    </citation>
    <scope>NUCLEOTIDE SEQUENCE [LARGE SCALE GENOMIC DNA]</scope>
    <source>
        <strain evidence="1">GT-2023</strain>
        <tissue evidence="1">Liver</tissue>
    </source>
</reference>
<dbReference type="EMBL" id="JAYMGO010000001">
    <property type="protein sequence ID" value="KAL1281933.1"/>
    <property type="molecule type" value="Genomic_DNA"/>
</dbReference>
<proteinExistence type="predicted"/>
<sequence length="115" mass="12731">MPGLFPYKQEVRDASACSLSLRVPSDRGNPLRPGLGCCCLPSILLEQRILLSSDCPGAGQDAPQRILSRLTQLLYNLSATVLQGVPFSPFTTFSRKSSWRDWNGERPQYQCVCVV</sequence>